<evidence type="ECO:0000313" key="3">
    <source>
        <dbReference type="EMBL" id="KAF2272880.1"/>
    </source>
</evidence>
<evidence type="ECO:0000256" key="1">
    <source>
        <dbReference type="SAM" id="MobiDB-lite"/>
    </source>
</evidence>
<sequence length="1040" mass="117554">MTVIKITSRKPSAEPKSEDDHSTSASLTVSLADKRIDTDFIHPVNEDEHALITWFIESFAAQEPFNSLRAADSRRALLRYGADLAKCLRLAQLCEETALAHIILEIHGSDGSNSKLSSLHWELLENVELWPSPRPKSVCVVRVPFKEQEDGSVAEAAKIFPQPDKVLNIIVVSARPGGTGDIPHRVVSRKIADIIRRLPQHEADRVRLHLVRPATIDALEETLSQLDKPEYLNIVHFDVHGEYDKGNQDICLAFIEHSGTGLQPRLVPVDTVGNLLRKYKIRHAVLNACNSAREFDQQPSFAKRLMSYGLGEVVAMSFEASSISVETFMSTFYAMLLHGKSTILEATYAGRQRLTSQPMRNTKYGVKVEVSDCIVPVYYSSKGIPSATSLAHVTQDYIEQEVPEPYLDKHGVDGRESDIFLLETFLLLRTNIALVHGSTGIGKSSLLRHFCWWWEYTGLVKRSIFYDMFAKDPNLVVALNTASICKRIHLDMLGELDTDDERLIRTKAIQHLRASNYALIFDSFEAGYLESLRDRQRFIIDFLAKLVGGKTLVTIGSRVPERMGALKSFTHHLTGIDMVPCTALASKLLASYSKNLPDLNSDTVIYFEKIVSLAAGNPLAIKLLMHDLSRKPTISIKDYYFSLMEGNAIGIDSHSLEQDSESGARAMQELLALEDPYLLPIGLFWEYLPRAAVAVYILMWDLEQKYRTSGLYGPREMNMTIAFGKWPEPLRDSVKTLEEHLSPHFAYLTQNRFLQQTSHPDNADGPELGYLSMSPLLTLAFRTKLQGQALDSAKDAFVYFQDYTTSKWAWQRQTWEEGLDTMISNVEFAFNNYLTAASILVSRRLLGTSVIQSSSRLILLLQWGLALDSGRTEVTVSLWDKALDRYWEKMEREGDEEDQRRYEQELTQFSQPSTAIVLKAVVDANGVNITASEDANIAIRYTQTIVRLVTQQEILKLALILWSYTGLDPVRSEAYLNRIHWIRDHRVQLDNPPSERQLYVSGLIDQSLQFLEDFEENGKHGMHIVRPRGMDITGSFRENG</sequence>
<dbReference type="AlphaFoldDB" id="A0A6A6J8J5"/>
<dbReference type="InterPro" id="IPR027417">
    <property type="entry name" value="P-loop_NTPase"/>
</dbReference>
<evidence type="ECO:0000313" key="4">
    <source>
        <dbReference type="Proteomes" id="UP000800097"/>
    </source>
</evidence>
<feature type="compositionally biased region" description="Basic and acidic residues" evidence="1">
    <location>
        <begin position="11"/>
        <end position="22"/>
    </location>
</feature>
<dbReference type="OrthoDB" id="5303793at2759"/>
<dbReference type="Proteomes" id="UP000800097">
    <property type="component" value="Unassembled WGS sequence"/>
</dbReference>
<name>A0A6A6J8J5_WESOR</name>
<gene>
    <name evidence="3" type="ORF">EI97DRAFT_469988</name>
</gene>
<accession>A0A6A6J8J5</accession>
<dbReference type="RefSeq" id="XP_033650419.1">
    <property type="nucleotide sequence ID" value="XM_033801740.1"/>
</dbReference>
<dbReference type="GeneID" id="54554915"/>
<dbReference type="InterPro" id="IPR024983">
    <property type="entry name" value="CHAT_dom"/>
</dbReference>
<organism evidence="3 4">
    <name type="scientific">Westerdykella ornata</name>
    <dbReference type="NCBI Taxonomy" id="318751"/>
    <lineage>
        <taxon>Eukaryota</taxon>
        <taxon>Fungi</taxon>
        <taxon>Dikarya</taxon>
        <taxon>Ascomycota</taxon>
        <taxon>Pezizomycotina</taxon>
        <taxon>Dothideomycetes</taxon>
        <taxon>Pleosporomycetidae</taxon>
        <taxon>Pleosporales</taxon>
        <taxon>Sporormiaceae</taxon>
        <taxon>Westerdykella</taxon>
    </lineage>
</organism>
<proteinExistence type="predicted"/>
<dbReference type="SUPFAM" id="SSF52540">
    <property type="entry name" value="P-loop containing nucleoside triphosphate hydrolases"/>
    <property type="match status" value="1"/>
</dbReference>
<evidence type="ECO:0000259" key="2">
    <source>
        <dbReference type="Pfam" id="PF12770"/>
    </source>
</evidence>
<reference evidence="3" key="1">
    <citation type="journal article" date="2020" name="Stud. Mycol.">
        <title>101 Dothideomycetes genomes: a test case for predicting lifestyles and emergence of pathogens.</title>
        <authorList>
            <person name="Haridas S."/>
            <person name="Albert R."/>
            <person name="Binder M."/>
            <person name="Bloem J."/>
            <person name="Labutti K."/>
            <person name="Salamov A."/>
            <person name="Andreopoulos B."/>
            <person name="Baker S."/>
            <person name="Barry K."/>
            <person name="Bills G."/>
            <person name="Bluhm B."/>
            <person name="Cannon C."/>
            <person name="Castanera R."/>
            <person name="Culley D."/>
            <person name="Daum C."/>
            <person name="Ezra D."/>
            <person name="Gonzalez J."/>
            <person name="Henrissat B."/>
            <person name="Kuo A."/>
            <person name="Liang C."/>
            <person name="Lipzen A."/>
            <person name="Lutzoni F."/>
            <person name="Magnuson J."/>
            <person name="Mondo S."/>
            <person name="Nolan M."/>
            <person name="Ohm R."/>
            <person name="Pangilinan J."/>
            <person name="Park H.-J."/>
            <person name="Ramirez L."/>
            <person name="Alfaro M."/>
            <person name="Sun H."/>
            <person name="Tritt A."/>
            <person name="Yoshinaga Y."/>
            <person name="Zwiers L.-H."/>
            <person name="Turgeon B."/>
            <person name="Goodwin S."/>
            <person name="Spatafora J."/>
            <person name="Crous P."/>
            <person name="Grigoriev I."/>
        </authorList>
    </citation>
    <scope>NUCLEOTIDE SEQUENCE</scope>
    <source>
        <strain evidence="3">CBS 379.55</strain>
    </source>
</reference>
<feature type="region of interest" description="Disordered" evidence="1">
    <location>
        <begin position="1"/>
        <end position="25"/>
    </location>
</feature>
<feature type="domain" description="CHAT" evidence="2">
    <location>
        <begin position="196"/>
        <end position="358"/>
    </location>
</feature>
<dbReference type="EMBL" id="ML986515">
    <property type="protein sequence ID" value="KAF2272880.1"/>
    <property type="molecule type" value="Genomic_DNA"/>
</dbReference>
<keyword evidence="4" id="KW-1185">Reference proteome</keyword>
<dbReference type="Pfam" id="PF12770">
    <property type="entry name" value="CHAT"/>
    <property type="match status" value="1"/>
</dbReference>
<protein>
    <recommendedName>
        <fullName evidence="2">CHAT domain-containing protein</fullName>
    </recommendedName>
</protein>